<comment type="caution">
    <text evidence="1">The sequence shown here is derived from an EMBL/GenBank/DDBJ whole genome shotgun (WGS) entry which is preliminary data.</text>
</comment>
<organism evidence="1">
    <name type="scientific">mine drainage metagenome</name>
    <dbReference type="NCBI Taxonomy" id="410659"/>
    <lineage>
        <taxon>unclassified sequences</taxon>
        <taxon>metagenomes</taxon>
        <taxon>ecological metagenomes</taxon>
    </lineage>
</organism>
<dbReference type="AlphaFoldDB" id="A0A1J5P3K7"/>
<accession>A0A1J5P3K7</accession>
<name>A0A1J5P3K7_9ZZZZ</name>
<sequence>MSEPAQIAEKPLEQRERTTLLVIIAALAKLAKIDVTKPSSAAAAVATQTGLMGAPVAARTVENHLNRISDALEGRRG</sequence>
<proteinExistence type="predicted"/>
<evidence type="ECO:0000313" key="1">
    <source>
        <dbReference type="EMBL" id="OIQ66121.1"/>
    </source>
</evidence>
<reference evidence="1" key="1">
    <citation type="submission" date="2016-10" db="EMBL/GenBank/DDBJ databases">
        <title>Sequence of Gallionella enrichment culture.</title>
        <authorList>
            <person name="Poehlein A."/>
            <person name="Muehling M."/>
            <person name="Daniel R."/>
        </authorList>
    </citation>
    <scope>NUCLEOTIDE SEQUENCE</scope>
</reference>
<protein>
    <submittedName>
        <fullName evidence="1">Uncharacterized protein</fullName>
    </submittedName>
</protein>
<gene>
    <name evidence="1" type="ORF">GALL_523120</name>
</gene>
<dbReference type="EMBL" id="MLJW01006822">
    <property type="protein sequence ID" value="OIQ66121.1"/>
    <property type="molecule type" value="Genomic_DNA"/>
</dbReference>